<organism evidence="4 5">
    <name type="scientific">Nematostella vectensis</name>
    <name type="common">Starlet sea anemone</name>
    <dbReference type="NCBI Taxonomy" id="45351"/>
    <lineage>
        <taxon>Eukaryota</taxon>
        <taxon>Metazoa</taxon>
        <taxon>Cnidaria</taxon>
        <taxon>Anthozoa</taxon>
        <taxon>Hexacorallia</taxon>
        <taxon>Actiniaria</taxon>
        <taxon>Edwardsiidae</taxon>
        <taxon>Nematostella</taxon>
    </lineage>
</organism>
<dbReference type="SMART" id="SM00368">
    <property type="entry name" value="LRR_RI"/>
    <property type="match status" value="5"/>
</dbReference>
<evidence type="ECO:0000256" key="1">
    <source>
        <dbReference type="ARBA" id="ARBA00022468"/>
    </source>
</evidence>
<dbReference type="STRING" id="45351.A7SXB3"/>
<dbReference type="Pfam" id="PF13516">
    <property type="entry name" value="LRR_6"/>
    <property type="match status" value="1"/>
</dbReference>
<keyword evidence="5" id="KW-1185">Reference proteome</keyword>
<name>A7SXB3_NEMVE</name>
<accession>A7SXB3</accession>
<dbReference type="GO" id="GO:0051168">
    <property type="term" value="P:nuclear export"/>
    <property type="evidence" value="ECO:0000318"/>
    <property type="project" value="GO_Central"/>
</dbReference>
<evidence type="ECO:0000256" key="2">
    <source>
        <dbReference type="ARBA" id="ARBA00022614"/>
    </source>
</evidence>
<evidence type="ECO:0000313" key="5">
    <source>
        <dbReference type="Proteomes" id="UP000001593"/>
    </source>
</evidence>
<sequence length="355" mass="37920">MSLKKDDVGDVTELLAKTKVAQVNLISFKGESLKLNSAEDAAKICEAIKNCKDMQALCLEGNTIGVEAAKAIAEALSKRPEFERALWSDMFTGRVRAEIPPAMEALSDAVISAGTRLVELDLSDNAFGPDGVKACVKLLTSPACYSLKILRFNNNGLGVGGGKLLSGALLDNHKSSTAAGTPLKLEVFISGRNRLENPGSKCLAEAFKTIGTLVEVQMPQNGIQHEGITALAESFRSNPNLKIINLNDNIFTEKGATSMAKVLPTLNNVEVINFGDCLVKSAGAVALAEACCTSLPNLKELILSFDEIKKDAALTVAKSVQNKADFKKLDLNGTIIFALFSSNMSYYDKTHGLHP</sequence>
<dbReference type="PhylomeDB" id="A7SXB3"/>
<dbReference type="GO" id="GO:0005634">
    <property type="term" value="C:nucleus"/>
    <property type="evidence" value="ECO:0000318"/>
    <property type="project" value="GO_Central"/>
</dbReference>
<evidence type="ECO:0000313" key="4">
    <source>
        <dbReference type="EMBL" id="EDO31643.1"/>
    </source>
</evidence>
<dbReference type="Proteomes" id="UP000001593">
    <property type="component" value="Unassembled WGS sequence"/>
</dbReference>
<protein>
    <recommendedName>
        <fullName evidence="6">Ran GTPase-activating protein 1</fullName>
    </recommendedName>
</protein>
<dbReference type="GO" id="GO:0048471">
    <property type="term" value="C:perinuclear region of cytoplasm"/>
    <property type="evidence" value="ECO:0000318"/>
    <property type="project" value="GO_Central"/>
</dbReference>
<dbReference type="GO" id="GO:0005096">
    <property type="term" value="F:GTPase activator activity"/>
    <property type="evidence" value="ECO:0000318"/>
    <property type="project" value="GO_Central"/>
</dbReference>
<dbReference type="EMBL" id="DS469883">
    <property type="protein sequence ID" value="EDO31643.1"/>
    <property type="molecule type" value="Genomic_DNA"/>
</dbReference>
<dbReference type="PANTHER" id="PTHR24113:SF12">
    <property type="entry name" value="RAN GTPASE-ACTIVATING PROTEIN 1"/>
    <property type="match status" value="1"/>
</dbReference>
<dbReference type="OMA" id="CQIIVLK"/>
<dbReference type="CDD" id="cd00116">
    <property type="entry name" value="LRR_RI"/>
    <property type="match status" value="1"/>
</dbReference>
<dbReference type="InterPro" id="IPR032675">
    <property type="entry name" value="LRR_dom_sf"/>
</dbReference>
<evidence type="ECO:0008006" key="6">
    <source>
        <dbReference type="Google" id="ProtNLM"/>
    </source>
</evidence>
<proteinExistence type="predicted"/>
<dbReference type="SUPFAM" id="SSF52047">
    <property type="entry name" value="RNI-like"/>
    <property type="match status" value="1"/>
</dbReference>
<dbReference type="HOGENOM" id="CLU_028747_1_0_1"/>
<dbReference type="eggNOG" id="KOG1909">
    <property type="taxonomic scope" value="Eukaryota"/>
</dbReference>
<dbReference type="PANTHER" id="PTHR24113">
    <property type="entry name" value="RAN GTPASE-ACTIVATING PROTEIN 1"/>
    <property type="match status" value="1"/>
</dbReference>
<gene>
    <name evidence="4" type="ORF">NEMVEDRAFT_v1g218953</name>
</gene>
<dbReference type="Gene3D" id="3.80.10.10">
    <property type="entry name" value="Ribonuclease Inhibitor"/>
    <property type="match status" value="1"/>
</dbReference>
<dbReference type="InParanoid" id="A7SXB3"/>
<dbReference type="AlphaFoldDB" id="A7SXB3"/>
<keyword evidence="1" id="KW-0343">GTPase activation</keyword>
<dbReference type="InterPro" id="IPR001611">
    <property type="entry name" value="Leu-rich_rpt"/>
</dbReference>
<evidence type="ECO:0000256" key="3">
    <source>
        <dbReference type="ARBA" id="ARBA00022737"/>
    </source>
</evidence>
<dbReference type="KEGG" id="nve:5502578"/>
<reference evidence="4 5" key="1">
    <citation type="journal article" date="2007" name="Science">
        <title>Sea anemone genome reveals ancestral eumetazoan gene repertoire and genomic organization.</title>
        <authorList>
            <person name="Putnam N.H."/>
            <person name="Srivastava M."/>
            <person name="Hellsten U."/>
            <person name="Dirks B."/>
            <person name="Chapman J."/>
            <person name="Salamov A."/>
            <person name="Terry A."/>
            <person name="Shapiro H."/>
            <person name="Lindquist E."/>
            <person name="Kapitonov V.V."/>
            <person name="Jurka J."/>
            <person name="Genikhovich G."/>
            <person name="Grigoriev I.V."/>
            <person name="Lucas S.M."/>
            <person name="Steele R.E."/>
            <person name="Finnerty J.R."/>
            <person name="Technau U."/>
            <person name="Martindale M.Q."/>
            <person name="Rokhsar D.S."/>
        </authorList>
    </citation>
    <scope>NUCLEOTIDE SEQUENCE [LARGE SCALE GENOMIC DNA]</scope>
    <source>
        <strain evidence="5">CH2 X CH6</strain>
    </source>
</reference>
<dbReference type="GO" id="GO:0005829">
    <property type="term" value="C:cytosol"/>
    <property type="evidence" value="ECO:0000318"/>
    <property type="project" value="GO_Central"/>
</dbReference>
<dbReference type="InterPro" id="IPR027038">
    <property type="entry name" value="RanGap"/>
</dbReference>
<dbReference type="GO" id="GO:0031267">
    <property type="term" value="F:small GTPase binding"/>
    <property type="evidence" value="ECO:0000318"/>
    <property type="project" value="GO_Central"/>
</dbReference>
<keyword evidence="2" id="KW-0433">Leucine-rich repeat</keyword>
<keyword evidence="3" id="KW-0677">Repeat</keyword>